<feature type="region of interest" description="Disordered" evidence="1">
    <location>
        <begin position="49"/>
        <end position="74"/>
    </location>
</feature>
<dbReference type="AlphaFoldDB" id="A0A9N9T349"/>
<dbReference type="EMBL" id="OU898280">
    <property type="protein sequence ID" value="CAG9834655.1"/>
    <property type="molecule type" value="Genomic_DNA"/>
</dbReference>
<protein>
    <submittedName>
        <fullName evidence="2">Uncharacterized protein</fullName>
    </submittedName>
</protein>
<proteinExistence type="predicted"/>
<gene>
    <name evidence="2" type="ORF">DIABBA_LOCUS7943</name>
</gene>
<name>A0A9N9T349_DIABA</name>
<evidence type="ECO:0000313" key="2">
    <source>
        <dbReference type="EMBL" id="CAG9834655.1"/>
    </source>
</evidence>
<sequence length="82" mass="9510">MERKKYNDVLSEMREKIDIGKIGVQVDKLRRTNGRDLLVKVELERGCGEVEGRTGQQNERDGHGNPKKGDFLHDYELRPWDG</sequence>
<organism evidence="2 3">
    <name type="scientific">Diabrotica balteata</name>
    <name type="common">Banded cucumber beetle</name>
    <dbReference type="NCBI Taxonomy" id="107213"/>
    <lineage>
        <taxon>Eukaryota</taxon>
        <taxon>Metazoa</taxon>
        <taxon>Ecdysozoa</taxon>
        <taxon>Arthropoda</taxon>
        <taxon>Hexapoda</taxon>
        <taxon>Insecta</taxon>
        <taxon>Pterygota</taxon>
        <taxon>Neoptera</taxon>
        <taxon>Endopterygota</taxon>
        <taxon>Coleoptera</taxon>
        <taxon>Polyphaga</taxon>
        <taxon>Cucujiformia</taxon>
        <taxon>Chrysomeloidea</taxon>
        <taxon>Chrysomelidae</taxon>
        <taxon>Galerucinae</taxon>
        <taxon>Diabroticina</taxon>
        <taxon>Diabroticites</taxon>
        <taxon>Diabrotica</taxon>
    </lineage>
</organism>
<evidence type="ECO:0000256" key="1">
    <source>
        <dbReference type="SAM" id="MobiDB-lite"/>
    </source>
</evidence>
<keyword evidence="3" id="KW-1185">Reference proteome</keyword>
<evidence type="ECO:0000313" key="3">
    <source>
        <dbReference type="Proteomes" id="UP001153709"/>
    </source>
</evidence>
<dbReference type="Proteomes" id="UP001153709">
    <property type="component" value="Chromosome 5"/>
</dbReference>
<reference evidence="2" key="1">
    <citation type="submission" date="2022-01" db="EMBL/GenBank/DDBJ databases">
        <authorList>
            <person name="King R."/>
        </authorList>
    </citation>
    <scope>NUCLEOTIDE SEQUENCE</scope>
</reference>
<accession>A0A9N9T349</accession>